<gene>
    <name evidence="6" type="primary">11429496</name>
    <name evidence="5" type="ordered locus">MTR_3g096990</name>
</gene>
<dbReference type="OrthoDB" id="128924at2759"/>
<evidence type="ECO:0000313" key="7">
    <source>
        <dbReference type="Proteomes" id="UP000002051"/>
    </source>
</evidence>
<accession>A0A072V1A5</accession>
<protein>
    <submittedName>
        <fullName evidence="5">Filament-like plant protein</fullName>
    </submittedName>
</protein>
<evidence type="ECO:0000313" key="6">
    <source>
        <dbReference type="EnsemblPlants" id="KEH35627"/>
    </source>
</evidence>
<evidence type="ECO:0000256" key="4">
    <source>
        <dbReference type="SAM" id="MobiDB-lite"/>
    </source>
</evidence>
<evidence type="ECO:0000313" key="5">
    <source>
        <dbReference type="EMBL" id="KEH35627.1"/>
    </source>
</evidence>
<feature type="compositionally biased region" description="Basic and acidic residues" evidence="4">
    <location>
        <begin position="591"/>
        <end position="607"/>
    </location>
</feature>
<evidence type="ECO:0000256" key="2">
    <source>
        <dbReference type="ARBA" id="ARBA00023054"/>
    </source>
</evidence>
<dbReference type="HOGENOM" id="CLU_012828_1_0_1"/>
<dbReference type="PANTHER" id="PTHR31580">
    <property type="entry name" value="FILAMENT-LIKE PLANT PROTEIN 4"/>
    <property type="match status" value="1"/>
</dbReference>
<evidence type="ECO:0000256" key="1">
    <source>
        <dbReference type="ARBA" id="ARBA00005921"/>
    </source>
</evidence>
<keyword evidence="7" id="KW-1185">Reference proteome</keyword>
<reference evidence="6" key="3">
    <citation type="submission" date="2015-04" db="UniProtKB">
        <authorList>
            <consortium name="EnsemblPlants"/>
        </authorList>
    </citation>
    <scope>IDENTIFICATION</scope>
    <source>
        <strain evidence="6">cv. Jemalong A17</strain>
    </source>
</reference>
<evidence type="ECO:0000256" key="3">
    <source>
        <dbReference type="SAM" id="Coils"/>
    </source>
</evidence>
<feature type="region of interest" description="Disordered" evidence="4">
    <location>
        <begin position="577"/>
        <end position="632"/>
    </location>
</feature>
<comment type="similarity">
    <text evidence="1">Belongs to the FPP family.</text>
</comment>
<organism evidence="5 7">
    <name type="scientific">Medicago truncatula</name>
    <name type="common">Barrel medic</name>
    <name type="synonym">Medicago tribuloides</name>
    <dbReference type="NCBI Taxonomy" id="3880"/>
    <lineage>
        <taxon>Eukaryota</taxon>
        <taxon>Viridiplantae</taxon>
        <taxon>Streptophyta</taxon>
        <taxon>Embryophyta</taxon>
        <taxon>Tracheophyta</taxon>
        <taxon>Spermatophyta</taxon>
        <taxon>Magnoliopsida</taxon>
        <taxon>eudicotyledons</taxon>
        <taxon>Gunneridae</taxon>
        <taxon>Pentapetalae</taxon>
        <taxon>rosids</taxon>
        <taxon>fabids</taxon>
        <taxon>Fabales</taxon>
        <taxon>Fabaceae</taxon>
        <taxon>Papilionoideae</taxon>
        <taxon>50 kb inversion clade</taxon>
        <taxon>NPAAA clade</taxon>
        <taxon>Hologalegina</taxon>
        <taxon>IRL clade</taxon>
        <taxon>Trifolieae</taxon>
        <taxon>Medicago</taxon>
    </lineage>
</organism>
<keyword evidence="2 3" id="KW-0175">Coiled coil</keyword>
<feature type="region of interest" description="Disordered" evidence="4">
    <location>
        <begin position="1"/>
        <end position="32"/>
    </location>
</feature>
<sequence>MEPRSWMSHSKSFEKSSSESMSSHSQTHDQVYATHIVPSPEVISEGASNEEVVTDVHTLTGKLSAALLDISAKEDLVKQNAKVAEEAVSGWEKAENEVLTLKQQLDAAKQQNAVLEDQVSHLNGKLKDCMRQLRQAREEQEQKTLEAVANNSCNWESKRDELEWKVTELEVQLQTAKEDAATSVNSDLLQRLQDVERENSSLKIELQSRLEELKFKTIEWDLSTQAAERESKQHLESITKVAKLEAECQRLNAVARKTFSVNDRRSLTYYSVYAESFTDSMSDNGERLLVVESDMHKFGGREINEGEPKHYDSWPSASITELDQFKNENTTAPNRICLSTQIDLMDDFLEMERLAALPDTASDQPNVGQGTDTVYAEVEALVQKNDALEKKLAKMEADKIELEMDLNECQKQLVVSQSRVKEVELEVIELQKQLVVANKSNEEEYEELKVSRAKNENAESKLRATQTEAEELISKICSLEEEIEKERALSAGNLAKCEKLEEELLRVKKETQLHQDTETLHREGVDSELMFKQEKELALAATRFSECRKTIESLGQKLMSLATLEDFIFDSEDTMELTSEVTPPGPQDGGEQLKLHNSDLSFPKRDSSTSLNPSNSFGKSHFSFGRFYPTRA</sequence>
<dbReference type="Pfam" id="PF05911">
    <property type="entry name" value="FPP"/>
    <property type="match status" value="3"/>
</dbReference>
<feature type="coiled-coil region" evidence="3">
    <location>
        <begin position="378"/>
        <end position="517"/>
    </location>
</feature>
<dbReference type="Proteomes" id="UP000002051">
    <property type="component" value="Chromosome 3"/>
</dbReference>
<name>A0A072V1A5_MEDTR</name>
<proteinExistence type="inferred from homology"/>
<feature type="compositionally biased region" description="Polar residues" evidence="4">
    <location>
        <begin position="608"/>
        <end position="618"/>
    </location>
</feature>
<dbReference type="InterPro" id="IPR008587">
    <property type="entry name" value="FPP_plant"/>
</dbReference>
<feature type="coiled-coil region" evidence="3">
    <location>
        <begin position="91"/>
        <end position="212"/>
    </location>
</feature>
<dbReference type="AlphaFoldDB" id="A0A072V1A5"/>
<dbReference type="EnsemblPlants" id="KEH35627">
    <property type="protein sequence ID" value="KEH35627"/>
    <property type="gene ID" value="MTR_3g096990"/>
</dbReference>
<dbReference type="PANTHER" id="PTHR31580:SF28">
    <property type="entry name" value="FILAMENT-LIKE PLANT PROTEIN"/>
    <property type="match status" value="1"/>
</dbReference>
<reference evidence="5 7" key="2">
    <citation type="journal article" date="2014" name="BMC Genomics">
        <title>An improved genome release (version Mt4.0) for the model legume Medicago truncatula.</title>
        <authorList>
            <person name="Tang H."/>
            <person name="Krishnakumar V."/>
            <person name="Bidwell S."/>
            <person name="Rosen B."/>
            <person name="Chan A."/>
            <person name="Zhou S."/>
            <person name="Gentzbittel L."/>
            <person name="Childs K.L."/>
            <person name="Yandell M."/>
            <person name="Gundlach H."/>
            <person name="Mayer K.F."/>
            <person name="Schwartz D.C."/>
            <person name="Town C.D."/>
        </authorList>
    </citation>
    <scope>GENOME REANNOTATION</scope>
    <source>
        <strain evidence="5">A17</strain>
        <strain evidence="6 7">cv. Jemalong A17</strain>
    </source>
</reference>
<reference evidence="5 7" key="1">
    <citation type="journal article" date="2011" name="Nature">
        <title>The Medicago genome provides insight into the evolution of rhizobial symbioses.</title>
        <authorList>
            <person name="Young N.D."/>
            <person name="Debelle F."/>
            <person name="Oldroyd G.E."/>
            <person name="Geurts R."/>
            <person name="Cannon S.B."/>
            <person name="Udvardi M.K."/>
            <person name="Benedito V.A."/>
            <person name="Mayer K.F."/>
            <person name="Gouzy J."/>
            <person name="Schoof H."/>
            <person name="Van de Peer Y."/>
            <person name="Proost S."/>
            <person name="Cook D.R."/>
            <person name="Meyers B.C."/>
            <person name="Spannagl M."/>
            <person name="Cheung F."/>
            <person name="De Mita S."/>
            <person name="Krishnakumar V."/>
            <person name="Gundlach H."/>
            <person name="Zhou S."/>
            <person name="Mudge J."/>
            <person name="Bharti A.K."/>
            <person name="Murray J.D."/>
            <person name="Naoumkina M.A."/>
            <person name="Rosen B."/>
            <person name="Silverstein K.A."/>
            <person name="Tang H."/>
            <person name="Rombauts S."/>
            <person name="Zhao P.X."/>
            <person name="Zhou P."/>
            <person name="Barbe V."/>
            <person name="Bardou P."/>
            <person name="Bechner M."/>
            <person name="Bellec A."/>
            <person name="Berger A."/>
            <person name="Berges H."/>
            <person name="Bidwell S."/>
            <person name="Bisseling T."/>
            <person name="Choisne N."/>
            <person name="Couloux A."/>
            <person name="Denny R."/>
            <person name="Deshpande S."/>
            <person name="Dai X."/>
            <person name="Doyle J.J."/>
            <person name="Dudez A.M."/>
            <person name="Farmer A.D."/>
            <person name="Fouteau S."/>
            <person name="Franken C."/>
            <person name="Gibelin C."/>
            <person name="Gish J."/>
            <person name="Goldstein S."/>
            <person name="Gonzalez A.J."/>
            <person name="Green P.J."/>
            <person name="Hallab A."/>
            <person name="Hartog M."/>
            <person name="Hua A."/>
            <person name="Humphray S.J."/>
            <person name="Jeong D.H."/>
            <person name="Jing Y."/>
            <person name="Jocker A."/>
            <person name="Kenton S.M."/>
            <person name="Kim D.J."/>
            <person name="Klee K."/>
            <person name="Lai H."/>
            <person name="Lang C."/>
            <person name="Lin S."/>
            <person name="Macmil S.L."/>
            <person name="Magdelenat G."/>
            <person name="Matthews L."/>
            <person name="McCorrison J."/>
            <person name="Monaghan E.L."/>
            <person name="Mun J.H."/>
            <person name="Najar F.Z."/>
            <person name="Nicholson C."/>
            <person name="Noirot C."/>
            <person name="O'Bleness M."/>
            <person name="Paule C.R."/>
            <person name="Poulain J."/>
            <person name="Prion F."/>
            <person name="Qin B."/>
            <person name="Qu C."/>
            <person name="Retzel E.F."/>
            <person name="Riddle C."/>
            <person name="Sallet E."/>
            <person name="Samain S."/>
            <person name="Samson N."/>
            <person name="Sanders I."/>
            <person name="Saurat O."/>
            <person name="Scarpelli C."/>
            <person name="Schiex T."/>
            <person name="Segurens B."/>
            <person name="Severin A.J."/>
            <person name="Sherrier D.J."/>
            <person name="Shi R."/>
            <person name="Sims S."/>
            <person name="Singer S.R."/>
            <person name="Sinharoy S."/>
            <person name="Sterck L."/>
            <person name="Viollet A."/>
            <person name="Wang B.B."/>
            <person name="Wang K."/>
            <person name="Wang M."/>
            <person name="Wang X."/>
            <person name="Warfsmann J."/>
            <person name="Weissenbach J."/>
            <person name="White D.D."/>
            <person name="White J.D."/>
            <person name="Wiley G.B."/>
            <person name="Wincker P."/>
            <person name="Xing Y."/>
            <person name="Yang L."/>
            <person name="Yao Z."/>
            <person name="Ying F."/>
            <person name="Zhai J."/>
            <person name="Zhou L."/>
            <person name="Zuber A."/>
            <person name="Denarie J."/>
            <person name="Dixon R.A."/>
            <person name="May G.D."/>
            <person name="Schwartz D.C."/>
            <person name="Rogers J."/>
            <person name="Quetier F."/>
            <person name="Town C.D."/>
            <person name="Roe B.A."/>
        </authorList>
    </citation>
    <scope>NUCLEOTIDE SEQUENCE [LARGE SCALE GENOMIC DNA]</scope>
    <source>
        <strain evidence="5">A17</strain>
        <strain evidence="6 7">cv. Jemalong A17</strain>
    </source>
</reference>
<feature type="compositionally biased region" description="Low complexity" evidence="4">
    <location>
        <begin position="1"/>
        <end position="10"/>
    </location>
</feature>
<dbReference type="EMBL" id="CM001219">
    <property type="protein sequence ID" value="KEH35627.1"/>
    <property type="molecule type" value="Genomic_DNA"/>
</dbReference>